<dbReference type="EMBL" id="FORY01000005">
    <property type="protein sequence ID" value="SFJ44774.1"/>
    <property type="molecule type" value="Genomic_DNA"/>
</dbReference>
<gene>
    <name evidence="3" type="ORF">SAMN04488138_10548</name>
</gene>
<keyword evidence="4" id="KW-1185">Reference proteome</keyword>
<keyword evidence="1" id="KW-0472">Membrane</keyword>
<evidence type="ECO:0000313" key="3">
    <source>
        <dbReference type="EMBL" id="SFJ44774.1"/>
    </source>
</evidence>
<dbReference type="Proteomes" id="UP000183299">
    <property type="component" value="Unassembled WGS sequence"/>
</dbReference>
<dbReference type="InterPro" id="IPR012495">
    <property type="entry name" value="TadE-like_dom"/>
</dbReference>
<sequence>MSVFSKLRGLSRRHAKDDNGNATVEFVIVFPLFVAFVLGGFEVGYYNVVNTMLNRGLDLAVRDVRLGNMSEVTLDTLKTATCDYAKYVNNCEENIHIALEPIDANDFEYPDSLAECIDRSEDVVPNTTFNAGSENELMLVRACVLVDPFFPTSWLGAALEETPGSGYAMVATAGFVNEPNS</sequence>
<name>A0A1I3RDN9_9RHOB</name>
<accession>A0A1I3RDN9</accession>
<evidence type="ECO:0000313" key="4">
    <source>
        <dbReference type="Proteomes" id="UP000183299"/>
    </source>
</evidence>
<keyword evidence="1" id="KW-0812">Transmembrane</keyword>
<evidence type="ECO:0000256" key="1">
    <source>
        <dbReference type="SAM" id="Phobius"/>
    </source>
</evidence>
<proteinExistence type="predicted"/>
<keyword evidence="1" id="KW-1133">Transmembrane helix</keyword>
<dbReference type="OrthoDB" id="7907064at2"/>
<reference evidence="3 4" key="1">
    <citation type="submission" date="2016-10" db="EMBL/GenBank/DDBJ databases">
        <authorList>
            <person name="de Groot N.N."/>
        </authorList>
    </citation>
    <scope>NUCLEOTIDE SEQUENCE [LARGE SCALE GENOMIC DNA]</scope>
    <source>
        <strain evidence="3 4">CGMCC 1.8891</strain>
    </source>
</reference>
<protein>
    <submittedName>
        <fullName evidence="3">TadE-like protein</fullName>
    </submittedName>
</protein>
<dbReference type="Pfam" id="PF07811">
    <property type="entry name" value="TadE"/>
    <property type="match status" value="1"/>
</dbReference>
<feature type="domain" description="TadE-like" evidence="2">
    <location>
        <begin position="20"/>
        <end position="61"/>
    </location>
</feature>
<feature type="transmembrane region" description="Helical" evidence="1">
    <location>
        <begin position="21"/>
        <end position="41"/>
    </location>
</feature>
<dbReference type="GeneID" id="98664716"/>
<dbReference type="RefSeq" id="WP_066599328.1">
    <property type="nucleotide sequence ID" value="NZ_FORY01000005.1"/>
</dbReference>
<dbReference type="AlphaFoldDB" id="A0A1I3RDN9"/>
<organism evidence="3 4">
    <name type="scientific">Celeribacter halophilus</name>
    <dbReference type="NCBI Taxonomy" id="576117"/>
    <lineage>
        <taxon>Bacteria</taxon>
        <taxon>Pseudomonadati</taxon>
        <taxon>Pseudomonadota</taxon>
        <taxon>Alphaproteobacteria</taxon>
        <taxon>Rhodobacterales</taxon>
        <taxon>Roseobacteraceae</taxon>
        <taxon>Celeribacter</taxon>
    </lineage>
</organism>
<dbReference type="STRING" id="576117.SAMN04488138_10548"/>
<evidence type="ECO:0000259" key="2">
    <source>
        <dbReference type="Pfam" id="PF07811"/>
    </source>
</evidence>